<dbReference type="GO" id="GO:0016020">
    <property type="term" value="C:membrane"/>
    <property type="evidence" value="ECO:0007669"/>
    <property type="project" value="UniProtKB-SubCell"/>
</dbReference>
<dbReference type="AlphaFoldDB" id="A0A1G8GY43"/>
<organism evidence="8 9">
    <name type="scientific">Lutimaribacter saemankumensis</name>
    <dbReference type="NCBI Taxonomy" id="490829"/>
    <lineage>
        <taxon>Bacteria</taxon>
        <taxon>Pseudomonadati</taxon>
        <taxon>Pseudomonadota</taxon>
        <taxon>Alphaproteobacteria</taxon>
        <taxon>Rhodobacterales</taxon>
        <taxon>Roseobacteraceae</taxon>
        <taxon>Lutimaribacter</taxon>
    </lineage>
</organism>
<gene>
    <name evidence="8" type="ORF">SAMN05421850_101271</name>
</gene>
<comment type="similarity">
    <text evidence="2">Belongs to the drug/metabolite transporter (DMT) superfamily. 10 TMS drug/metabolite exporter (DME) (TC 2.A.7.3) family.</text>
</comment>
<evidence type="ECO:0000256" key="4">
    <source>
        <dbReference type="ARBA" id="ARBA00022989"/>
    </source>
</evidence>
<keyword evidence="3 6" id="KW-0812">Transmembrane</keyword>
<keyword evidence="5 6" id="KW-0472">Membrane</keyword>
<keyword evidence="4 6" id="KW-1133">Transmembrane helix</keyword>
<feature type="transmembrane region" description="Helical" evidence="6">
    <location>
        <begin position="12"/>
        <end position="33"/>
    </location>
</feature>
<protein>
    <submittedName>
        <fullName evidence="8">Permease of the drug/metabolite transporter (DMT) superfamily</fullName>
    </submittedName>
</protein>
<evidence type="ECO:0000256" key="2">
    <source>
        <dbReference type="ARBA" id="ARBA00009853"/>
    </source>
</evidence>
<evidence type="ECO:0000313" key="8">
    <source>
        <dbReference type="EMBL" id="SDH99274.1"/>
    </source>
</evidence>
<feature type="domain" description="EamA" evidence="7">
    <location>
        <begin position="152"/>
        <end position="283"/>
    </location>
</feature>
<dbReference type="PANTHER" id="PTHR22911:SF6">
    <property type="entry name" value="SOLUTE CARRIER FAMILY 35 MEMBER G1"/>
    <property type="match status" value="1"/>
</dbReference>
<feature type="transmembrane region" description="Helical" evidence="6">
    <location>
        <begin position="267"/>
        <end position="285"/>
    </location>
</feature>
<dbReference type="Proteomes" id="UP000199340">
    <property type="component" value="Unassembled WGS sequence"/>
</dbReference>
<keyword evidence="9" id="KW-1185">Reference proteome</keyword>
<dbReference type="OrthoDB" id="9810329at2"/>
<evidence type="ECO:0000256" key="5">
    <source>
        <dbReference type="ARBA" id="ARBA00023136"/>
    </source>
</evidence>
<name>A0A1G8GY43_9RHOB</name>
<feature type="transmembrane region" description="Helical" evidence="6">
    <location>
        <begin position="45"/>
        <end position="68"/>
    </location>
</feature>
<dbReference type="RefSeq" id="WP_090025744.1">
    <property type="nucleotide sequence ID" value="NZ_FNEB01000001.1"/>
</dbReference>
<dbReference type="Pfam" id="PF00892">
    <property type="entry name" value="EamA"/>
    <property type="match status" value="2"/>
</dbReference>
<dbReference type="PANTHER" id="PTHR22911">
    <property type="entry name" value="ACYL-MALONYL CONDENSING ENZYME-RELATED"/>
    <property type="match status" value="1"/>
</dbReference>
<evidence type="ECO:0000259" key="7">
    <source>
        <dbReference type="Pfam" id="PF00892"/>
    </source>
</evidence>
<dbReference type="SUPFAM" id="SSF103481">
    <property type="entry name" value="Multidrug resistance efflux transporter EmrE"/>
    <property type="match status" value="2"/>
</dbReference>
<accession>A0A1G8GY43</accession>
<dbReference type="InterPro" id="IPR037185">
    <property type="entry name" value="EmrE-like"/>
</dbReference>
<comment type="subcellular location">
    <subcellularLocation>
        <location evidence="1">Membrane</location>
        <topology evidence="1">Multi-pass membrane protein</topology>
    </subcellularLocation>
</comment>
<dbReference type="EMBL" id="FNEB01000001">
    <property type="protein sequence ID" value="SDH99274.1"/>
    <property type="molecule type" value="Genomic_DNA"/>
</dbReference>
<dbReference type="InterPro" id="IPR000620">
    <property type="entry name" value="EamA_dom"/>
</dbReference>
<feature type="transmembrane region" description="Helical" evidence="6">
    <location>
        <begin position="88"/>
        <end position="115"/>
    </location>
</feature>
<evidence type="ECO:0000256" key="3">
    <source>
        <dbReference type="ARBA" id="ARBA00022692"/>
    </source>
</evidence>
<feature type="domain" description="EamA" evidence="7">
    <location>
        <begin position="11"/>
        <end position="143"/>
    </location>
</feature>
<sequence>MNETGNRNVLIAALWMTGAIASFSSMAVAGRAVSLSLDTFEIMMYRSFVGLAIVLAVGGFAGTLGQITRRHMGLHLIRNIGHFTGQNLWFFAVTVIPLAQVFALEFTSPLWVLVLSPLVLGERFTRVRVLAALMGFIGILIVARPSPDSLNMGILTAALSAIGFATSIIFTKRLTRTETLTCILFYMTVMQAVMGLVCAGFDGDIALPDATTLPWLVLIGCAGLLAHFCLTTALSLAPATVVVPLDFARLPLIAVVGMLLYQEPLDVFVFLGALFIFGGNYLNIWTETRAGRSRV</sequence>
<feature type="transmembrane region" description="Helical" evidence="6">
    <location>
        <begin position="215"/>
        <end position="234"/>
    </location>
</feature>
<evidence type="ECO:0000313" key="9">
    <source>
        <dbReference type="Proteomes" id="UP000199340"/>
    </source>
</evidence>
<dbReference type="STRING" id="490829.SAMN05421850_101271"/>
<proteinExistence type="inferred from homology"/>
<feature type="transmembrane region" description="Helical" evidence="6">
    <location>
        <begin position="183"/>
        <end position="203"/>
    </location>
</feature>
<evidence type="ECO:0000256" key="1">
    <source>
        <dbReference type="ARBA" id="ARBA00004141"/>
    </source>
</evidence>
<evidence type="ECO:0000256" key="6">
    <source>
        <dbReference type="SAM" id="Phobius"/>
    </source>
</evidence>
<reference evidence="8 9" key="1">
    <citation type="submission" date="2016-10" db="EMBL/GenBank/DDBJ databases">
        <authorList>
            <person name="de Groot N.N."/>
        </authorList>
    </citation>
    <scope>NUCLEOTIDE SEQUENCE [LARGE SCALE GENOMIC DNA]</scope>
    <source>
        <strain evidence="8 9">DSM 28010</strain>
    </source>
</reference>
<feature type="transmembrane region" description="Helical" evidence="6">
    <location>
        <begin position="127"/>
        <end position="144"/>
    </location>
</feature>
<feature type="transmembrane region" description="Helical" evidence="6">
    <location>
        <begin position="150"/>
        <end position="171"/>
    </location>
</feature>